<feature type="transmembrane region" description="Helical" evidence="1">
    <location>
        <begin position="297"/>
        <end position="317"/>
    </location>
</feature>
<keyword evidence="1" id="KW-1133">Transmembrane helix</keyword>
<keyword evidence="1" id="KW-0472">Membrane</keyword>
<reference evidence="2" key="1">
    <citation type="submission" date="2018-05" db="EMBL/GenBank/DDBJ databases">
        <authorList>
            <person name="Lanie J.A."/>
            <person name="Ng W.-L."/>
            <person name="Kazmierczak K.M."/>
            <person name="Andrzejewski T.M."/>
            <person name="Davidsen T.M."/>
            <person name="Wayne K.J."/>
            <person name="Tettelin H."/>
            <person name="Glass J.I."/>
            <person name="Rusch D."/>
            <person name="Podicherti R."/>
            <person name="Tsui H.-C.T."/>
            <person name="Winkler M.E."/>
        </authorList>
    </citation>
    <scope>NUCLEOTIDE SEQUENCE</scope>
</reference>
<dbReference type="AlphaFoldDB" id="A0A382RGF9"/>
<feature type="non-terminal residue" evidence="2">
    <location>
        <position position="1"/>
    </location>
</feature>
<gene>
    <name evidence="2" type="ORF">METZ01_LOCUS349637</name>
</gene>
<accession>A0A382RGF9</accession>
<evidence type="ECO:0000313" key="2">
    <source>
        <dbReference type="EMBL" id="SVC96783.1"/>
    </source>
</evidence>
<dbReference type="Gene3D" id="3.30.450.290">
    <property type="match status" value="2"/>
</dbReference>
<feature type="non-terminal residue" evidence="2">
    <location>
        <position position="321"/>
    </location>
</feature>
<proteinExistence type="predicted"/>
<evidence type="ECO:0008006" key="3">
    <source>
        <dbReference type="Google" id="ProtNLM"/>
    </source>
</evidence>
<protein>
    <recommendedName>
        <fullName evidence="3">Cytochrome c domain-containing protein</fullName>
    </recommendedName>
</protein>
<sequence length="321" mass="36172">ELRGTIKLDFTQDADWEKALVEVVNSAFQAIMLSGKGEFADTLLLEIDNLLGVNLAQVYDQDVSFVYFGDDHIEVDENILDDILNRFHKSSDYSSQQKQGGYYFSPMPNLGACTVCHSPDSNLRGVLAMGMQADKIKKEQVVYSTIIGFKNLMRLQKASYAGAYIDAIRELPFVEKFQIFDNGVVTDGGFRELWVPNPDYDSITMDSTALLLIHKNNKSSTIEKYQAEYKEKIDEMYHLTQMAPILNDKKCQACHNPPGKDSPLYASQKDKWKVRSVVKVSTSMADIHEEIQKNAQASIVVGLITLAMVALLMRVFMRITV</sequence>
<dbReference type="EMBL" id="UINC01121542">
    <property type="protein sequence ID" value="SVC96783.1"/>
    <property type="molecule type" value="Genomic_DNA"/>
</dbReference>
<name>A0A382RGF9_9ZZZZ</name>
<organism evidence="2">
    <name type="scientific">marine metagenome</name>
    <dbReference type="NCBI Taxonomy" id="408172"/>
    <lineage>
        <taxon>unclassified sequences</taxon>
        <taxon>metagenomes</taxon>
        <taxon>ecological metagenomes</taxon>
    </lineage>
</organism>
<evidence type="ECO:0000256" key="1">
    <source>
        <dbReference type="SAM" id="Phobius"/>
    </source>
</evidence>
<keyword evidence="1" id="KW-0812">Transmembrane</keyword>